<comment type="caution">
    <text evidence="2">The sequence shown here is derived from an EMBL/GenBank/DDBJ whole genome shotgun (WGS) entry which is preliminary data.</text>
</comment>
<name>A0A8T0GYH9_CERPU</name>
<keyword evidence="1" id="KW-0812">Transmembrane</keyword>
<keyword evidence="1" id="KW-1133">Transmembrane helix</keyword>
<feature type="transmembrane region" description="Helical" evidence="1">
    <location>
        <begin position="54"/>
        <end position="71"/>
    </location>
</feature>
<evidence type="ECO:0000313" key="3">
    <source>
        <dbReference type="Proteomes" id="UP000822688"/>
    </source>
</evidence>
<keyword evidence="1" id="KW-0472">Membrane</keyword>
<organism evidence="2 3">
    <name type="scientific">Ceratodon purpureus</name>
    <name type="common">Fire moss</name>
    <name type="synonym">Dicranum purpureum</name>
    <dbReference type="NCBI Taxonomy" id="3225"/>
    <lineage>
        <taxon>Eukaryota</taxon>
        <taxon>Viridiplantae</taxon>
        <taxon>Streptophyta</taxon>
        <taxon>Embryophyta</taxon>
        <taxon>Bryophyta</taxon>
        <taxon>Bryophytina</taxon>
        <taxon>Bryopsida</taxon>
        <taxon>Dicranidae</taxon>
        <taxon>Pseudoditrichales</taxon>
        <taxon>Ditrichaceae</taxon>
        <taxon>Ceratodon</taxon>
    </lineage>
</organism>
<keyword evidence="3" id="KW-1185">Reference proteome</keyword>
<accession>A0A8T0GYH9</accession>
<dbReference type="Proteomes" id="UP000822688">
    <property type="component" value="Chromosome 8"/>
</dbReference>
<sequence length="100" mass="11969">MLLELAAWGLFIFLETYTRIFWSADSLYYNPTWRIVVSAWEATVYGPFLDLDRWFIPISWFLLFGFIAYRCSARRNKKPAPLLPSIEVPRSSRTRRFLRI</sequence>
<evidence type="ECO:0000313" key="2">
    <source>
        <dbReference type="EMBL" id="KAG0564100.1"/>
    </source>
</evidence>
<protein>
    <submittedName>
        <fullName evidence="2">Uncharacterized protein</fullName>
    </submittedName>
</protein>
<dbReference type="AlphaFoldDB" id="A0A8T0GYH9"/>
<evidence type="ECO:0000256" key="1">
    <source>
        <dbReference type="SAM" id="Phobius"/>
    </source>
</evidence>
<dbReference type="EMBL" id="CM026429">
    <property type="protein sequence ID" value="KAG0564100.1"/>
    <property type="molecule type" value="Genomic_DNA"/>
</dbReference>
<proteinExistence type="predicted"/>
<gene>
    <name evidence="2" type="ORF">KC19_8G082600</name>
</gene>
<reference evidence="2" key="1">
    <citation type="submission" date="2020-06" db="EMBL/GenBank/DDBJ databases">
        <title>WGS assembly of Ceratodon purpureus strain R40.</title>
        <authorList>
            <person name="Carey S.B."/>
            <person name="Jenkins J."/>
            <person name="Shu S."/>
            <person name="Lovell J.T."/>
            <person name="Sreedasyam A."/>
            <person name="Maumus F."/>
            <person name="Tiley G.P."/>
            <person name="Fernandez-Pozo N."/>
            <person name="Barry K."/>
            <person name="Chen C."/>
            <person name="Wang M."/>
            <person name="Lipzen A."/>
            <person name="Daum C."/>
            <person name="Saski C.A."/>
            <person name="Payton A.C."/>
            <person name="Mcbreen J.C."/>
            <person name="Conrad R.E."/>
            <person name="Kollar L.M."/>
            <person name="Olsson S."/>
            <person name="Huttunen S."/>
            <person name="Landis J.B."/>
            <person name="Wickett N.J."/>
            <person name="Johnson M.G."/>
            <person name="Rensing S.A."/>
            <person name="Grimwood J."/>
            <person name="Schmutz J."/>
            <person name="Mcdaniel S.F."/>
        </authorList>
    </citation>
    <scope>NUCLEOTIDE SEQUENCE</scope>
    <source>
        <strain evidence="2">R40</strain>
    </source>
</reference>